<dbReference type="SUPFAM" id="SSF158694">
    <property type="entry name" value="UraD-Like"/>
    <property type="match status" value="1"/>
</dbReference>
<dbReference type="Pfam" id="PF09349">
    <property type="entry name" value="OHCU_decarbox"/>
    <property type="match status" value="1"/>
</dbReference>
<keyword evidence="6" id="KW-0456">Lyase</keyword>
<evidence type="ECO:0000256" key="4">
    <source>
        <dbReference type="ARBA" id="ARBA00022631"/>
    </source>
</evidence>
<dbReference type="GO" id="GO:0006144">
    <property type="term" value="P:purine nucleobase metabolic process"/>
    <property type="evidence" value="ECO:0007669"/>
    <property type="project" value="UniProtKB-KW"/>
</dbReference>
<dbReference type="InterPro" id="IPR036778">
    <property type="entry name" value="OHCU_decarboxylase_sf"/>
</dbReference>
<dbReference type="InterPro" id="IPR017595">
    <property type="entry name" value="OHCU_decarboxylase-2"/>
</dbReference>
<comment type="pathway">
    <text evidence="2">Purine metabolism; urate degradation; (S)-allantoin from urate: step 3/3.</text>
</comment>
<dbReference type="Gene3D" id="1.10.3330.10">
    <property type="entry name" value="Oxo-4-hydroxy-4-carboxy-5-ureidoimidazoline decarboxylase"/>
    <property type="match status" value="1"/>
</dbReference>
<dbReference type="GO" id="GO:0019628">
    <property type="term" value="P:urate catabolic process"/>
    <property type="evidence" value="ECO:0007669"/>
    <property type="project" value="TreeGrafter"/>
</dbReference>
<dbReference type="EC" id="4.1.1.97" evidence="3"/>
<dbReference type="STRING" id="642780.SAMN04488570_2611"/>
<evidence type="ECO:0000256" key="5">
    <source>
        <dbReference type="ARBA" id="ARBA00022793"/>
    </source>
</evidence>
<proteinExistence type="predicted"/>
<dbReference type="PANTHER" id="PTHR43466">
    <property type="entry name" value="2-OXO-4-HYDROXY-4-CARBOXY-5-UREIDOIMIDAZOLINE DECARBOXYLASE-RELATED"/>
    <property type="match status" value="1"/>
</dbReference>
<evidence type="ECO:0000313" key="9">
    <source>
        <dbReference type="Proteomes" id="UP000198859"/>
    </source>
</evidence>
<dbReference type="Proteomes" id="UP000198859">
    <property type="component" value="Chromosome I"/>
</dbReference>
<reference evidence="9" key="1">
    <citation type="submission" date="2016-10" db="EMBL/GenBank/DDBJ databases">
        <authorList>
            <person name="Varghese N."/>
            <person name="Submissions S."/>
        </authorList>
    </citation>
    <scope>NUCLEOTIDE SEQUENCE [LARGE SCALE GENOMIC DNA]</scope>
    <source>
        <strain evidence="9">DSM 22127</strain>
    </source>
</reference>
<dbReference type="PANTHER" id="PTHR43466:SF1">
    <property type="entry name" value="2-OXO-4-HYDROXY-4-CARBOXY-5-UREIDOIMIDAZOLINE DECARBOXYLASE-RELATED"/>
    <property type="match status" value="1"/>
</dbReference>
<keyword evidence="4" id="KW-0659">Purine metabolism</keyword>
<dbReference type="RefSeq" id="WP_091730378.1">
    <property type="nucleotide sequence ID" value="NZ_LT629757.1"/>
</dbReference>
<evidence type="ECO:0000256" key="3">
    <source>
        <dbReference type="ARBA" id="ARBA00012257"/>
    </source>
</evidence>
<evidence type="ECO:0000259" key="7">
    <source>
        <dbReference type="Pfam" id="PF09349"/>
    </source>
</evidence>
<dbReference type="InterPro" id="IPR018020">
    <property type="entry name" value="OHCU_decarboxylase"/>
</dbReference>
<dbReference type="NCBIfam" id="NF010372">
    <property type="entry name" value="PRK13798.1"/>
    <property type="match status" value="1"/>
</dbReference>
<sequence>MDISEFDALDEAAARALLLGCADVPRWAEQVVAARPYADPAALLAHADELAAGWSGAEVTRALADHPRIGERHAGAGAAADHSAAEQAGVDARDADLAARLAAGNRAYEERFDRIFLVRAAGRSAGEILELLEQRLDHDPATELAVTAGQLREIAVLRLRGLVSGLVDA</sequence>
<keyword evidence="5" id="KW-0210">Decarboxylase</keyword>
<dbReference type="GO" id="GO:0051997">
    <property type="term" value="F:2-oxo-4-hydroxy-4-carboxy-5-ureidoimidazoline decarboxylase activity"/>
    <property type="evidence" value="ECO:0007669"/>
    <property type="project" value="UniProtKB-EC"/>
</dbReference>
<name>A0A1H1USH3_9ACTN</name>
<evidence type="ECO:0000256" key="6">
    <source>
        <dbReference type="ARBA" id="ARBA00023239"/>
    </source>
</evidence>
<evidence type="ECO:0000313" key="8">
    <source>
        <dbReference type="EMBL" id="SDS75455.1"/>
    </source>
</evidence>
<protein>
    <recommendedName>
        <fullName evidence="3">2-oxo-4-hydroxy-4-carboxy-5-ureidoimidazoline decarboxylase</fullName>
        <ecNumber evidence="3">4.1.1.97</ecNumber>
    </recommendedName>
</protein>
<comment type="catalytic activity">
    <reaction evidence="1">
        <text>5-hydroxy-2-oxo-4-ureido-2,5-dihydro-1H-imidazole-5-carboxylate + H(+) = (S)-allantoin + CO2</text>
        <dbReference type="Rhea" id="RHEA:26301"/>
        <dbReference type="ChEBI" id="CHEBI:15378"/>
        <dbReference type="ChEBI" id="CHEBI:15678"/>
        <dbReference type="ChEBI" id="CHEBI:16526"/>
        <dbReference type="ChEBI" id="CHEBI:58639"/>
        <dbReference type="EC" id="4.1.1.97"/>
    </reaction>
</comment>
<accession>A0A1H1USH3</accession>
<dbReference type="OrthoDB" id="5243781at2"/>
<feature type="domain" description="Oxo-4-hydroxy-4-carboxy-5-ureidoimidazoline decarboxylase" evidence="7">
    <location>
        <begin position="8"/>
        <end position="160"/>
    </location>
</feature>
<keyword evidence="9" id="KW-1185">Reference proteome</keyword>
<dbReference type="AlphaFoldDB" id="A0A1H1USH3"/>
<gene>
    <name evidence="8" type="ORF">SAMN04488570_2611</name>
</gene>
<organism evidence="8 9">
    <name type="scientific">Nocardioides scoriae</name>
    <dbReference type="NCBI Taxonomy" id="642780"/>
    <lineage>
        <taxon>Bacteria</taxon>
        <taxon>Bacillati</taxon>
        <taxon>Actinomycetota</taxon>
        <taxon>Actinomycetes</taxon>
        <taxon>Propionibacteriales</taxon>
        <taxon>Nocardioidaceae</taxon>
        <taxon>Nocardioides</taxon>
    </lineage>
</organism>
<evidence type="ECO:0000256" key="1">
    <source>
        <dbReference type="ARBA" id="ARBA00001163"/>
    </source>
</evidence>
<dbReference type="NCBIfam" id="TIGR03180">
    <property type="entry name" value="UraD_2"/>
    <property type="match status" value="1"/>
</dbReference>
<dbReference type="EMBL" id="LT629757">
    <property type="protein sequence ID" value="SDS75455.1"/>
    <property type="molecule type" value="Genomic_DNA"/>
</dbReference>
<evidence type="ECO:0000256" key="2">
    <source>
        <dbReference type="ARBA" id="ARBA00004754"/>
    </source>
</evidence>